<keyword evidence="1" id="KW-0808">Transferase</keyword>
<dbReference type="OrthoDB" id="9796760at2"/>
<keyword evidence="1" id="KW-0489">Methyltransferase</keyword>
<proteinExistence type="predicted"/>
<dbReference type="STRING" id="167539.Pro_1317"/>
<accession>Q7VAY6</accession>
<name>Q7VAY6_PROMA</name>
<dbReference type="GO" id="GO:0008168">
    <property type="term" value="F:methyltransferase activity"/>
    <property type="evidence" value="ECO:0007669"/>
    <property type="project" value="UniProtKB-KW"/>
</dbReference>
<dbReference type="eggNOG" id="COG4627">
    <property type="taxonomic scope" value="Bacteria"/>
</dbReference>
<gene>
    <name evidence="1" type="ordered locus">Pro_1317</name>
</gene>
<dbReference type="SUPFAM" id="SSF53335">
    <property type="entry name" value="S-adenosyl-L-methionine-dependent methyltransferases"/>
    <property type="match status" value="1"/>
</dbReference>
<dbReference type="EMBL" id="AE017126">
    <property type="protein sequence ID" value="AAQ00361.1"/>
    <property type="molecule type" value="Genomic_DNA"/>
</dbReference>
<dbReference type="InterPro" id="IPR029063">
    <property type="entry name" value="SAM-dependent_MTases_sf"/>
</dbReference>
<organism evidence="1 2">
    <name type="scientific">Prochlorococcus marinus (strain SARG / CCMP1375 / SS120)</name>
    <dbReference type="NCBI Taxonomy" id="167539"/>
    <lineage>
        <taxon>Bacteria</taxon>
        <taxon>Bacillati</taxon>
        <taxon>Cyanobacteriota</taxon>
        <taxon>Cyanophyceae</taxon>
        <taxon>Synechococcales</taxon>
        <taxon>Prochlorococcaceae</taxon>
        <taxon>Prochlorococcus</taxon>
    </lineage>
</organism>
<dbReference type="Gene3D" id="3.40.50.150">
    <property type="entry name" value="Vaccinia Virus protein VP39"/>
    <property type="match status" value="1"/>
</dbReference>
<dbReference type="AlphaFoldDB" id="Q7VAY6"/>
<sequence length="229" mass="26702">MNSLLSYFRYLYRLFLPIQLRTAFRDFYKTFLYALRYLKLRFVLLNKSNVNLILGAALTSQEGWYSTNENWLDISKTEHWQRIFSGRPRVSHAVAEHVFEHLSVSEMRKALRLIYQHLCNGGSLRIAVPDGNHPDETYRKHTGINGIGADASDHKQFISYEFLKKELEDVGFTCELKEGYTSEGQLIRSNISRNYGLIMRTRDSINYKTEKLGWDFIDSNTSLIVDALK</sequence>
<dbReference type="Proteomes" id="UP000001420">
    <property type="component" value="Chromosome"/>
</dbReference>
<keyword evidence="2" id="KW-1185">Reference proteome</keyword>
<dbReference type="GO" id="GO:0032259">
    <property type="term" value="P:methylation"/>
    <property type="evidence" value="ECO:0007669"/>
    <property type="project" value="UniProtKB-KW"/>
</dbReference>
<reference evidence="1 2" key="1">
    <citation type="journal article" date="2003" name="Proc. Natl. Acad. Sci. U.S.A.">
        <title>Genome sequence of the cyanobacterium Prochlorococcus marinus SS120, a nearly minimal oxyphototrophic genome.</title>
        <authorList>
            <person name="Dufresne A."/>
            <person name="Salanoubat M."/>
            <person name="Partensky F."/>
            <person name="Artiguenave F."/>
            <person name="Axmann I.M."/>
            <person name="Barbe V."/>
            <person name="Duprat S."/>
            <person name="Galperin M.Y."/>
            <person name="Koonin E.V."/>
            <person name="Le Gall F."/>
            <person name="Makarova K.S."/>
            <person name="Ostrowski M."/>
            <person name="Oztas S."/>
            <person name="Robert C."/>
            <person name="Rogozin I.B."/>
            <person name="Scanlan D.J."/>
            <person name="Tandeau de Marsac N."/>
            <person name="Weissenbach J."/>
            <person name="Wincker P."/>
            <person name="Wolf Y.I."/>
            <person name="Hess W.R."/>
        </authorList>
    </citation>
    <scope>NUCLEOTIDE SEQUENCE [LARGE SCALE GENOMIC DNA]</scope>
    <source>
        <strain evidence="2">SARG / CCMP1375 / SS120</strain>
    </source>
</reference>
<evidence type="ECO:0000313" key="2">
    <source>
        <dbReference type="Proteomes" id="UP000001420"/>
    </source>
</evidence>
<dbReference type="EnsemblBacteria" id="AAQ00361">
    <property type="protein sequence ID" value="AAQ00361"/>
    <property type="gene ID" value="Pro_1317"/>
</dbReference>
<dbReference type="KEGG" id="pma:Pro_1317"/>
<protein>
    <submittedName>
        <fullName evidence="1">Protein distantly related to SAM-dependent methyltransferases</fullName>
    </submittedName>
</protein>
<evidence type="ECO:0000313" key="1">
    <source>
        <dbReference type="EMBL" id="AAQ00361.1"/>
    </source>
</evidence>
<dbReference type="HOGENOM" id="CLU_1203961_0_0_3"/>
<dbReference type="PATRIC" id="fig|167539.5.peg.1382"/>